<protein>
    <submittedName>
        <fullName evidence="5">Putative prephenate dehydrogenase</fullName>
    </submittedName>
</protein>
<dbReference type="GO" id="GO:0004665">
    <property type="term" value="F:prephenate dehydrogenase (NADP+) activity"/>
    <property type="evidence" value="ECO:0007669"/>
    <property type="project" value="InterPro"/>
</dbReference>
<name>A0A0M9DDF2_9LACO</name>
<dbReference type="AlphaFoldDB" id="A0A0M9DDF2"/>
<dbReference type="InterPro" id="IPR046826">
    <property type="entry name" value="PDH_N"/>
</dbReference>
<dbReference type="FunFam" id="3.40.50.720:FF:000208">
    <property type="entry name" value="Prephenate dehydrogenase"/>
    <property type="match status" value="1"/>
</dbReference>
<keyword evidence="6" id="KW-1185">Reference proteome</keyword>
<comment type="pathway">
    <text evidence="3">Amino-acid biosynthesis.</text>
</comment>
<organism evidence="5 6">
    <name type="scientific">Apilactobacillus kunkeei</name>
    <dbReference type="NCBI Taxonomy" id="148814"/>
    <lineage>
        <taxon>Bacteria</taxon>
        <taxon>Bacillati</taxon>
        <taxon>Bacillota</taxon>
        <taxon>Bacilli</taxon>
        <taxon>Lactobacillales</taxon>
        <taxon>Lactobacillaceae</taxon>
        <taxon>Apilactobacillus</taxon>
    </lineage>
</organism>
<dbReference type="Gene3D" id="1.10.3660.10">
    <property type="entry name" value="6-phosphogluconate dehydrogenase C-terminal like domain"/>
    <property type="match status" value="1"/>
</dbReference>
<dbReference type="EMBL" id="JXCY01000002">
    <property type="protein sequence ID" value="KOY77007.1"/>
    <property type="molecule type" value="Genomic_DNA"/>
</dbReference>
<dbReference type="PANTHER" id="PTHR21363">
    <property type="entry name" value="PREPHENATE DEHYDROGENASE"/>
    <property type="match status" value="1"/>
</dbReference>
<evidence type="ECO:0000256" key="3">
    <source>
        <dbReference type="ARBA" id="ARBA00029440"/>
    </source>
</evidence>
<dbReference type="SUPFAM" id="SSF48179">
    <property type="entry name" value="6-phosphogluconate dehydrogenase C-terminal domain-like"/>
    <property type="match status" value="1"/>
</dbReference>
<dbReference type="PROSITE" id="PS51176">
    <property type="entry name" value="PDH_ADH"/>
    <property type="match status" value="1"/>
</dbReference>
<dbReference type="RefSeq" id="WP_053791321.1">
    <property type="nucleotide sequence ID" value="NZ_JXCY01000002.1"/>
</dbReference>
<dbReference type="InterPro" id="IPR008927">
    <property type="entry name" value="6-PGluconate_DH-like_C_sf"/>
</dbReference>
<evidence type="ECO:0000259" key="4">
    <source>
        <dbReference type="PROSITE" id="PS51176"/>
    </source>
</evidence>
<dbReference type="GO" id="GO:0070403">
    <property type="term" value="F:NAD+ binding"/>
    <property type="evidence" value="ECO:0007669"/>
    <property type="project" value="InterPro"/>
</dbReference>
<evidence type="ECO:0000256" key="2">
    <source>
        <dbReference type="ARBA" id="ARBA00023002"/>
    </source>
</evidence>
<dbReference type="InterPro" id="IPR036291">
    <property type="entry name" value="NAD(P)-bd_dom_sf"/>
</dbReference>
<dbReference type="InterPro" id="IPR046825">
    <property type="entry name" value="PDH_C"/>
</dbReference>
<dbReference type="PATRIC" id="fig|148814.8.peg.99"/>
<dbReference type="Pfam" id="PF02153">
    <property type="entry name" value="PDH_N"/>
    <property type="match status" value="1"/>
</dbReference>
<comment type="similarity">
    <text evidence="1">Belongs to the prephenate/arogenate dehydrogenase family.</text>
</comment>
<dbReference type="Pfam" id="PF20463">
    <property type="entry name" value="PDH_C"/>
    <property type="match status" value="1"/>
</dbReference>
<dbReference type="SUPFAM" id="SSF51735">
    <property type="entry name" value="NAD(P)-binding Rossmann-fold domains"/>
    <property type="match status" value="1"/>
</dbReference>
<proteinExistence type="inferred from homology"/>
<sequence>MTTIFINGLGLIGSSIARIIRKSAPDARILGNDINKANIDFLLEHKIINEDTNFEDGSQQADVIILASPVNSIIEDIEKLSNLELKSSVIVTDVGSSKVNILQAANQLVDKGITFIGGHPMAGSHLTGSENGSIEMLANHTYFLVNHNGNNQQVNTIKDLLKSGQLRFKEVSADKHDQIVSTISHLPHLITYALTLTVNDSLKDVYATDISMGNGLLDSTRIAKSNPDVWSDILTSNSENLLDQIDAFEKQLAVLKKTIIDNKPDELRQSIVNANDARNGWENNAK</sequence>
<evidence type="ECO:0000313" key="6">
    <source>
        <dbReference type="Proteomes" id="UP000037778"/>
    </source>
</evidence>
<evidence type="ECO:0000256" key="1">
    <source>
        <dbReference type="ARBA" id="ARBA00007964"/>
    </source>
</evidence>
<keyword evidence="2" id="KW-0560">Oxidoreductase</keyword>
<comment type="caution">
    <text evidence="5">The sequence shown here is derived from an EMBL/GenBank/DDBJ whole genome shotgun (WGS) entry which is preliminary data.</text>
</comment>
<evidence type="ECO:0000313" key="5">
    <source>
        <dbReference type="EMBL" id="KOY77007.1"/>
    </source>
</evidence>
<dbReference type="Proteomes" id="UP000037778">
    <property type="component" value="Unassembled WGS sequence"/>
</dbReference>
<feature type="domain" description="Prephenate/arogenate dehydrogenase" evidence="4">
    <location>
        <begin position="2"/>
        <end position="286"/>
    </location>
</feature>
<reference evidence="5 6" key="1">
    <citation type="journal article" date="2015" name="Genome Biol. Evol.">
        <title>Functionally Structured Genomes in Lactobacillus kunkeei Colonizing the Honey Crop and Food Products of Honeybees and Stingless Bees.</title>
        <authorList>
            <person name="Tamarit D."/>
            <person name="Ellegaard K.M."/>
            <person name="Wikander J."/>
            <person name="Olofsson T."/>
            <person name="Vasquez A."/>
            <person name="Andersson S.G."/>
        </authorList>
    </citation>
    <scope>NUCLEOTIDE SEQUENCE [LARGE SCALE GENOMIC DNA]</scope>
    <source>
        <strain evidence="5 6">LAko</strain>
    </source>
</reference>
<dbReference type="GO" id="GO:0008977">
    <property type="term" value="F:prephenate dehydrogenase (NAD+) activity"/>
    <property type="evidence" value="ECO:0007669"/>
    <property type="project" value="InterPro"/>
</dbReference>
<dbReference type="PANTHER" id="PTHR21363:SF0">
    <property type="entry name" value="PREPHENATE DEHYDROGENASE [NADP(+)]"/>
    <property type="match status" value="1"/>
</dbReference>
<dbReference type="Gene3D" id="3.40.50.720">
    <property type="entry name" value="NAD(P)-binding Rossmann-like Domain"/>
    <property type="match status" value="1"/>
</dbReference>
<gene>
    <name evidence="5" type="primary">tyrA</name>
    <name evidence="5" type="ORF">RZ71_09050</name>
</gene>
<accession>A0A0M9DDF2</accession>
<dbReference type="GO" id="GO:0006571">
    <property type="term" value="P:tyrosine biosynthetic process"/>
    <property type="evidence" value="ECO:0007669"/>
    <property type="project" value="InterPro"/>
</dbReference>
<dbReference type="InterPro" id="IPR050812">
    <property type="entry name" value="Preph/Arog_dehydrog"/>
</dbReference>
<dbReference type="InterPro" id="IPR003099">
    <property type="entry name" value="Prephen_DH"/>
</dbReference>